<dbReference type="EMBL" id="JACHJP010000002">
    <property type="protein sequence ID" value="MBB4914763.1"/>
    <property type="molecule type" value="Genomic_DNA"/>
</dbReference>
<accession>A0A7W7QJN8</accession>
<proteinExistence type="predicted"/>
<dbReference type="PROSITE" id="PS51257">
    <property type="entry name" value="PROKAR_LIPOPROTEIN"/>
    <property type="match status" value="1"/>
</dbReference>
<evidence type="ECO:0008006" key="4">
    <source>
        <dbReference type="Google" id="ProtNLM"/>
    </source>
</evidence>
<evidence type="ECO:0000256" key="1">
    <source>
        <dbReference type="SAM" id="SignalP"/>
    </source>
</evidence>
<reference evidence="2 3" key="1">
    <citation type="submission" date="2020-08" db="EMBL/GenBank/DDBJ databases">
        <title>Genomic Encyclopedia of Type Strains, Phase III (KMG-III): the genomes of soil and plant-associated and newly described type strains.</title>
        <authorList>
            <person name="Whitman W."/>
        </authorList>
    </citation>
    <scope>NUCLEOTIDE SEQUENCE [LARGE SCALE GENOMIC DNA]</scope>
    <source>
        <strain evidence="2 3">CECT 8840</strain>
    </source>
</reference>
<dbReference type="RefSeq" id="WP_184713521.1">
    <property type="nucleotide sequence ID" value="NZ_JACHJP010000002.1"/>
</dbReference>
<gene>
    <name evidence="2" type="ORF">FHS44_001848</name>
</gene>
<comment type="caution">
    <text evidence="2">The sequence shown here is derived from an EMBL/GenBank/DDBJ whole genome shotgun (WGS) entry which is preliminary data.</text>
</comment>
<dbReference type="AlphaFoldDB" id="A0A7W7QJN8"/>
<organism evidence="2 3">
    <name type="scientific">Streptosporangium saharense</name>
    <dbReference type="NCBI Taxonomy" id="1706840"/>
    <lineage>
        <taxon>Bacteria</taxon>
        <taxon>Bacillati</taxon>
        <taxon>Actinomycetota</taxon>
        <taxon>Actinomycetes</taxon>
        <taxon>Streptosporangiales</taxon>
        <taxon>Streptosporangiaceae</taxon>
        <taxon>Streptosporangium</taxon>
    </lineage>
</organism>
<dbReference type="Proteomes" id="UP000552644">
    <property type="component" value="Unassembled WGS sequence"/>
</dbReference>
<feature type="chain" id="PRO_5039525703" description="Lipoprotein" evidence="1">
    <location>
        <begin position="23"/>
        <end position="137"/>
    </location>
</feature>
<feature type="signal peptide" evidence="1">
    <location>
        <begin position="1"/>
        <end position="22"/>
    </location>
</feature>
<keyword evidence="1" id="KW-0732">Signal</keyword>
<sequence>MRRTFPLASIALVAGCSGIPIAVPRPAPAPLTVGGTMSVPGSSLIGDPKSCVTTGGYSDIREGTQVVITDEASKTIALGSLEAGKPDSQSLALCVFPFSVQNVPGGRPFYGIEISHRGRLQYTAAQITMSLQLTLGD</sequence>
<keyword evidence="3" id="KW-1185">Reference proteome</keyword>
<name>A0A7W7QJN8_9ACTN</name>
<evidence type="ECO:0000313" key="3">
    <source>
        <dbReference type="Proteomes" id="UP000552644"/>
    </source>
</evidence>
<evidence type="ECO:0000313" key="2">
    <source>
        <dbReference type="EMBL" id="MBB4914763.1"/>
    </source>
</evidence>
<protein>
    <recommendedName>
        <fullName evidence="4">Lipoprotein</fullName>
    </recommendedName>
</protein>